<evidence type="ECO:0000259" key="4">
    <source>
        <dbReference type="PROSITE" id="PS50932"/>
    </source>
</evidence>
<reference evidence="5 6" key="1">
    <citation type="submission" date="2020-07" db="EMBL/GenBank/DDBJ databases">
        <title>Taxonomic revisions and descriptions of new bacterial species based on genomic comparisons in the high-G+C-content subgroup of the family Alcaligenaceae.</title>
        <authorList>
            <person name="Szabo A."/>
            <person name="Felfoldi T."/>
        </authorList>
    </citation>
    <scope>NUCLEOTIDE SEQUENCE [LARGE SCALE GENOMIC DNA]</scope>
    <source>
        <strain evidence="5 6">DSM 25667</strain>
    </source>
</reference>
<evidence type="ECO:0000256" key="3">
    <source>
        <dbReference type="ARBA" id="ARBA00023163"/>
    </source>
</evidence>
<sequence>MDNKRRGAPVSLIEIAREAAVSPATVSRAFNRPALVQAKTLERIMAVAEQHGFRPNRLGSSLRSGSTRTLGLVLPTLSNPVFADCFEGAEMRARESGYSVMMTVTHYDPALEAAAVHRLIDHQLDGVILTVANPRQSAVLKALKTRGVSYVLAYNESSTHPCSAVDNHAAACDMVEHLAQLGHRRIAFISGPLSMSDRAATRLTGSRSRARSLGLSLIRHYIMPSHTQTDNGILAQMLDGAARPSALFCSNDLLATAVIVSLRELGYSVPDDISVAGFDGIRYGTVMSPSLTTIEAAGYEIGKTACHLLLEQIEHQQSRSQQVPHTLITGASAARLNLPLTHRP</sequence>
<keyword evidence="1" id="KW-0805">Transcription regulation</keyword>
<dbReference type="InterPro" id="IPR046335">
    <property type="entry name" value="LacI/GalR-like_sensor"/>
</dbReference>
<dbReference type="EMBL" id="JACCEV010000001">
    <property type="protein sequence ID" value="NYT84475.1"/>
    <property type="molecule type" value="Genomic_DNA"/>
</dbReference>
<comment type="caution">
    <text evidence="5">The sequence shown here is derived from an EMBL/GenBank/DDBJ whole genome shotgun (WGS) entry which is preliminary data.</text>
</comment>
<dbReference type="Gene3D" id="1.10.260.40">
    <property type="entry name" value="lambda repressor-like DNA-binding domains"/>
    <property type="match status" value="1"/>
</dbReference>
<dbReference type="PANTHER" id="PTHR30146:SF109">
    <property type="entry name" value="HTH-TYPE TRANSCRIPTIONAL REGULATOR GALS"/>
    <property type="match status" value="1"/>
</dbReference>
<dbReference type="Gene3D" id="3.40.50.2300">
    <property type="match status" value="2"/>
</dbReference>
<dbReference type="OrthoDB" id="8770688at2"/>
<dbReference type="GO" id="GO:0000976">
    <property type="term" value="F:transcription cis-regulatory region binding"/>
    <property type="evidence" value="ECO:0007669"/>
    <property type="project" value="TreeGrafter"/>
</dbReference>
<dbReference type="GO" id="GO:0003700">
    <property type="term" value="F:DNA-binding transcription factor activity"/>
    <property type="evidence" value="ECO:0007669"/>
    <property type="project" value="TreeGrafter"/>
</dbReference>
<dbReference type="PROSITE" id="PS50932">
    <property type="entry name" value="HTH_LACI_2"/>
    <property type="match status" value="1"/>
</dbReference>
<evidence type="ECO:0000256" key="2">
    <source>
        <dbReference type="ARBA" id="ARBA00023125"/>
    </source>
</evidence>
<dbReference type="PANTHER" id="PTHR30146">
    <property type="entry name" value="LACI-RELATED TRANSCRIPTIONAL REPRESSOR"/>
    <property type="match status" value="1"/>
</dbReference>
<dbReference type="InterPro" id="IPR010982">
    <property type="entry name" value="Lambda_DNA-bd_dom_sf"/>
</dbReference>
<keyword evidence="6" id="KW-1185">Reference proteome</keyword>
<evidence type="ECO:0000313" key="6">
    <source>
        <dbReference type="Proteomes" id="UP000554144"/>
    </source>
</evidence>
<keyword evidence="2 5" id="KW-0238">DNA-binding</keyword>
<dbReference type="AlphaFoldDB" id="A0A853GZK1"/>
<dbReference type="InterPro" id="IPR028082">
    <property type="entry name" value="Peripla_BP_I"/>
</dbReference>
<evidence type="ECO:0000313" key="5">
    <source>
        <dbReference type="EMBL" id="NYT84475.1"/>
    </source>
</evidence>
<dbReference type="Proteomes" id="UP000554144">
    <property type="component" value="Unassembled WGS sequence"/>
</dbReference>
<dbReference type="SMART" id="SM00354">
    <property type="entry name" value="HTH_LACI"/>
    <property type="match status" value="1"/>
</dbReference>
<dbReference type="SUPFAM" id="SSF53822">
    <property type="entry name" value="Periplasmic binding protein-like I"/>
    <property type="match status" value="1"/>
</dbReference>
<proteinExistence type="predicted"/>
<gene>
    <name evidence="5" type="ORF">H0A62_02560</name>
</gene>
<dbReference type="RefSeq" id="WP_130038875.1">
    <property type="nucleotide sequence ID" value="NZ_JACCEV010000001.1"/>
</dbReference>
<keyword evidence="3" id="KW-0804">Transcription</keyword>
<evidence type="ECO:0000256" key="1">
    <source>
        <dbReference type="ARBA" id="ARBA00023015"/>
    </source>
</evidence>
<feature type="domain" description="HTH lacI-type" evidence="4">
    <location>
        <begin position="10"/>
        <end position="64"/>
    </location>
</feature>
<dbReference type="SUPFAM" id="SSF47413">
    <property type="entry name" value="lambda repressor-like DNA-binding domains"/>
    <property type="match status" value="1"/>
</dbReference>
<protein>
    <submittedName>
        <fullName evidence="5">LacI family DNA-binding transcriptional regulator</fullName>
    </submittedName>
</protein>
<accession>A0A853GZK1</accession>
<dbReference type="Pfam" id="PF13377">
    <property type="entry name" value="Peripla_BP_3"/>
    <property type="match status" value="1"/>
</dbReference>
<dbReference type="InterPro" id="IPR000843">
    <property type="entry name" value="HTH_LacI"/>
</dbReference>
<name>A0A853GZK1_9BURK</name>
<organism evidence="5 6">
    <name type="scientific">Pollutimonas harenae</name>
    <dbReference type="NCBI Taxonomy" id="657015"/>
    <lineage>
        <taxon>Bacteria</taxon>
        <taxon>Pseudomonadati</taxon>
        <taxon>Pseudomonadota</taxon>
        <taxon>Betaproteobacteria</taxon>
        <taxon>Burkholderiales</taxon>
        <taxon>Alcaligenaceae</taxon>
        <taxon>Pollutimonas</taxon>
    </lineage>
</organism>
<dbReference type="Pfam" id="PF00356">
    <property type="entry name" value="LacI"/>
    <property type="match status" value="1"/>
</dbReference>
<dbReference type="CDD" id="cd01392">
    <property type="entry name" value="HTH_LacI"/>
    <property type="match status" value="1"/>
</dbReference>